<evidence type="ECO:0000313" key="3">
    <source>
        <dbReference type="EMBL" id="MFD1398337.1"/>
    </source>
</evidence>
<evidence type="ECO:0000313" key="4">
    <source>
        <dbReference type="Proteomes" id="UP001597199"/>
    </source>
</evidence>
<name>A0ABW4BF63_9LACO</name>
<keyword evidence="1" id="KW-0732">Signal</keyword>
<evidence type="ECO:0000256" key="1">
    <source>
        <dbReference type="SAM" id="SignalP"/>
    </source>
</evidence>
<feature type="chain" id="PRO_5046165344" description="Mucin binding domain-containing protein" evidence="1">
    <location>
        <begin position="26"/>
        <end position="486"/>
    </location>
</feature>
<gene>
    <name evidence="3" type="ORF">ACFQ41_03330</name>
</gene>
<reference evidence="4" key="1">
    <citation type="journal article" date="2019" name="Int. J. Syst. Evol. Microbiol.">
        <title>The Global Catalogue of Microorganisms (GCM) 10K type strain sequencing project: providing services to taxonomists for standard genome sequencing and annotation.</title>
        <authorList>
            <consortium name="The Broad Institute Genomics Platform"/>
            <consortium name="The Broad Institute Genome Sequencing Center for Infectious Disease"/>
            <person name="Wu L."/>
            <person name="Ma J."/>
        </authorList>
    </citation>
    <scope>NUCLEOTIDE SEQUENCE [LARGE SCALE GENOMIC DNA]</scope>
    <source>
        <strain evidence="4">CCM 9110</strain>
    </source>
</reference>
<dbReference type="RefSeq" id="WP_204117805.1">
    <property type="nucleotide sequence ID" value="NZ_BOLV01000001.1"/>
</dbReference>
<proteinExistence type="predicted"/>
<comment type="caution">
    <text evidence="3">The sequence shown here is derived from an EMBL/GenBank/DDBJ whole genome shotgun (WGS) entry which is preliminary data.</text>
</comment>
<evidence type="ECO:0000259" key="2">
    <source>
        <dbReference type="Pfam" id="PF17965"/>
    </source>
</evidence>
<protein>
    <recommendedName>
        <fullName evidence="2">Mucin binding domain-containing protein</fullName>
    </recommendedName>
</protein>
<dbReference type="Gene3D" id="3.10.20.470">
    <property type="match status" value="1"/>
</dbReference>
<dbReference type="Gene3D" id="3.10.20.320">
    <property type="entry name" value="Putative peptidoglycan bound protein (lpxtg motif)"/>
    <property type="match status" value="2"/>
</dbReference>
<feature type="domain" description="Mucin binding" evidence="2">
    <location>
        <begin position="325"/>
        <end position="391"/>
    </location>
</feature>
<keyword evidence="4" id="KW-1185">Reference proteome</keyword>
<feature type="signal peptide" evidence="1">
    <location>
        <begin position="1"/>
        <end position="25"/>
    </location>
</feature>
<dbReference type="InterPro" id="IPR041558">
    <property type="entry name" value="MucBP_2"/>
</dbReference>
<accession>A0ABW4BF63</accession>
<dbReference type="Pfam" id="PF17965">
    <property type="entry name" value="MucBP_2"/>
    <property type="match status" value="1"/>
</dbReference>
<organism evidence="3 4">
    <name type="scientific">Lacticaseibacillus suilingensis</name>
    <dbReference type="NCBI Taxonomy" id="2799577"/>
    <lineage>
        <taxon>Bacteria</taxon>
        <taxon>Bacillati</taxon>
        <taxon>Bacillota</taxon>
        <taxon>Bacilli</taxon>
        <taxon>Lactobacillales</taxon>
        <taxon>Lactobacillaceae</taxon>
        <taxon>Lacticaseibacillus</taxon>
    </lineage>
</organism>
<sequence>MTQPKNDRYLALPLLLASAMAGAFLAQGNQPAHHVLAATPTDATAATVTIEYWTDTAKISAETFTAHIGDHGTRAYTLPAGYTLAAGQQATLTYNVQHAETLYRVRVEATGATAPNDPTPATVPATVTYLYNGQIVKTDQFKGLVGDSGSYQVDLPAGYQLAAGQSATLAYTLQAGTNQFVVQLAKTAKALVPATITYLYNGQVVKTDQFVGPVGESGRYSVAVPNGYHLASGQANAIMYTLRAGMNAFTVQLTKTTATVPAAITYLYQGRVLKVDSFIGTVGETGSRVLVAPAGYVLSSNVYHYRLTAGMNQFIVNLTKQRQPQITVTIVDETTKQPLTAIAITGEAGSPIAFNRHEFTLPYLQQGYQVTDDATADLTEFPQQSENLTIAVKKPAPHDFSRPLPSLVAEAIPQPTGKAVKTRTETSTDAQRDRPMVYTPFSLGGTGHGGHGGGGGAAGNDPVAAAMVLASYWQALSGVINFGAAS</sequence>
<dbReference type="Proteomes" id="UP001597199">
    <property type="component" value="Unassembled WGS sequence"/>
</dbReference>
<dbReference type="EMBL" id="JBHTOA010000016">
    <property type="protein sequence ID" value="MFD1398337.1"/>
    <property type="molecule type" value="Genomic_DNA"/>
</dbReference>